<proteinExistence type="predicted"/>
<keyword evidence="1" id="KW-0663">Pyridoxal phosphate</keyword>
<evidence type="ECO:0000313" key="5">
    <source>
        <dbReference type="Proteomes" id="UP000406256"/>
    </source>
</evidence>
<dbReference type="PANTHER" id="PTHR43586:SF24">
    <property type="entry name" value="BLR4730 PROTEIN"/>
    <property type="match status" value="1"/>
</dbReference>
<dbReference type="InterPro" id="IPR000192">
    <property type="entry name" value="Aminotrans_V_dom"/>
</dbReference>
<name>A0A5E4WBI5_9BURK</name>
<dbReference type="AlphaFoldDB" id="A0A5E4WBI5"/>
<protein>
    <submittedName>
        <fullName evidence="4">Cysteine desulfurase</fullName>
    </submittedName>
</protein>
<evidence type="ECO:0000313" key="4">
    <source>
        <dbReference type="EMBL" id="VVE22367.1"/>
    </source>
</evidence>
<dbReference type="PANTHER" id="PTHR43586">
    <property type="entry name" value="CYSTEINE DESULFURASE"/>
    <property type="match status" value="1"/>
</dbReference>
<reference evidence="4 5" key="1">
    <citation type="submission" date="2019-08" db="EMBL/GenBank/DDBJ databases">
        <authorList>
            <person name="Peeters C."/>
        </authorList>
    </citation>
    <scope>NUCLEOTIDE SEQUENCE [LARGE SCALE GENOMIC DNA]</scope>
    <source>
        <strain evidence="4 5">LMG 31108</strain>
    </source>
</reference>
<feature type="domain" description="Aminotransferase class V" evidence="3">
    <location>
        <begin position="31"/>
        <end position="400"/>
    </location>
</feature>
<keyword evidence="5" id="KW-1185">Reference proteome</keyword>
<dbReference type="Gene3D" id="3.90.1150.10">
    <property type="entry name" value="Aspartate Aminotransferase, domain 1"/>
    <property type="match status" value="1"/>
</dbReference>
<evidence type="ECO:0000259" key="3">
    <source>
        <dbReference type="Pfam" id="PF00266"/>
    </source>
</evidence>
<dbReference type="Gene3D" id="3.40.640.10">
    <property type="entry name" value="Type I PLP-dependent aspartate aminotransferase-like (Major domain)"/>
    <property type="match status" value="1"/>
</dbReference>
<dbReference type="InterPro" id="IPR015422">
    <property type="entry name" value="PyrdxlP-dep_Trfase_small"/>
</dbReference>
<dbReference type="InterPro" id="IPR015421">
    <property type="entry name" value="PyrdxlP-dep_Trfase_major"/>
</dbReference>
<gene>
    <name evidence="4" type="ORF">PAN31108_03198</name>
</gene>
<dbReference type="EMBL" id="CABPSB010000011">
    <property type="protein sequence ID" value="VVE22367.1"/>
    <property type="molecule type" value="Genomic_DNA"/>
</dbReference>
<sequence length="417" mass="44865">MRAPHDNEICAGSAKPFERRQTAPGSAAAIHLNHASASLADQSVFDAQRRYLDAEARYGPHRAVEQLSNELDELPAALGALLGAHPEQIALTESASRGWALALSALHPARRLQVFVGEHEWGGNLCSVLATPRASLTVLRRAPGETWRCVVREALDRRERDAVPVVSLPLIGCASGALNALSGVATAVRDAGGWLFVDASQAVGQVHVDANALGADVLVFPMRKWLRGPRGIAVLCLSMRALAQFETPALIDVFGSCAEPTAHRGLNDHGMALKLDAGARRFQLYEHNPGLRLGALAAVRVAQRTGIDTIHAHTCALSAKLHERLQRIAGVSWIDRPDTGLLGVVFDNRLCRDIAHRLWTQGINVASIGRRYSPLSPHGDRLGDVLRLSAHIVTEPREIDVAVDALERIVTSPLAAT</sequence>
<dbReference type="SUPFAM" id="SSF53383">
    <property type="entry name" value="PLP-dependent transferases"/>
    <property type="match status" value="1"/>
</dbReference>
<dbReference type="InterPro" id="IPR015424">
    <property type="entry name" value="PyrdxlP-dep_Trfase"/>
</dbReference>
<dbReference type="Proteomes" id="UP000406256">
    <property type="component" value="Unassembled WGS sequence"/>
</dbReference>
<dbReference type="OrthoDB" id="9764293at2"/>
<dbReference type="RefSeq" id="WP_150669792.1">
    <property type="nucleotide sequence ID" value="NZ_CABPSB010000011.1"/>
</dbReference>
<feature type="region of interest" description="Disordered" evidence="2">
    <location>
        <begin position="1"/>
        <end position="23"/>
    </location>
</feature>
<organism evidence="4 5">
    <name type="scientific">Pandoraea anhela</name>
    <dbReference type="NCBI Taxonomy" id="2508295"/>
    <lineage>
        <taxon>Bacteria</taxon>
        <taxon>Pseudomonadati</taxon>
        <taxon>Pseudomonadota</taxon>
        <taxon>Betaproteobacteria</taxon>
        <taxon>Burkholderiales</taxon>
        <taxon>Burkholderiaceae</taxon>
        <taxon>Pandoraea</taxon>
    </lineage>
</organism>
<dbReference type="Pfam" id="PF00266">
    <property type="entry name" value="Aminotran_5"/>
    <property type="match status" value="1"/>
</dbReference>
<evidence type="ECO:0000256" key="1">
    <source>
        <dbReference type="ARBA" id="ARBA00022898"/>
    </source>
</evidence>
<accession>A0A5E4WBI5</accession>
<evidence type="ECO:0000256" key="2">
    <source>
        <dbReference type="SAM" id="MobiDB-lite"/>
    </source>
</evidence>